<dbReference type="Pfam" id="PF11860">
    <property type="entry name" value="Muramidase"/>
    <property type="match status" value="1"/>
</dbReference>
<dbReference type="EMBL" id="FQWT01000005">
    <property type="protein sequence ID" value="SHH68577.1"/>
    <property type="molecule type" value="Genomic_DNA"/>
</dbReference>
<proteinExistence type="predicted"/>
<organism evidence="2 3">
    <name type="scientific">Chryseobacterium oranimense</name>
    <dbReference type="NCBI Taxonomy" id="421058"/>
    <lineage>
        <taxon>Bacteria</taxon>
        <taxon>Pseudomonadati</taxon>
        <taxon>Bacteroidota</taxon>
        <taxon>Flavobacteriia</taxon>
        <taxon>Flavobacteriales</taxon>
        <taxon>Weeksellaceae</taxon>
        <taxon>Chryseobacterium group</taxon>
        <taxon>Chryseobacterium</taxon>
    </lineage>
</organism>
<sequence>MTKEIINLTKQVSSEFDFDYRVMLAFIEVETGGKGFDPITGKIMIQFEPAWFRKKAPYAPSGKWNLNKVEVQSKEWPAFNDAFAKDPDAAMESTSIGLGQVMGFHYKRLGFATVGEMWDHAKESLENQIWQIAKFIDTDRNLKQAIINKDWFTIAKIYNGSGFMEIARKYGREPYNISMKKAYEKYSSN</sequence>
<dbReference type="OrthoDB" id="1523598at2"/>
<evidence type="ECO:0000313" key="2">
    <source>
        <dbReference type="EMBL" id="SHH68577.1"/>
    </source>
</evidence>
<dbReference type="RefSeq" id="WP_073065239.1">
    <property type="nucleotide sequence ID" value="NZ_FQWT01000005.1"/>
</dbReference>
<dbReference type="STRING" id="421058.SAMN05421866_3474"/>
<gene>
    <name evidence="2" type="ORF">SAMN05421866_3474</name>
</gene>
<evidence type="ECO:0000259" key="1">
    <source>
        <dbReference type="Pfam" id="PF11860"/>
    </source>
</evidence>
<dbReference type="Proteomes" id="UP000184047">
    <property type="component" value="Unassembled WGS sequence"/>
</dbReference>
<protein>
    <recommendedName>
        <fullName evidence="1">N-acetylmuramidase domain-containing protein</fullName>
    </recommendedName>
</protein>
<dbReference type="InterPro" id="IPR024408">
    <property type="entry name" value="Muramidase"/>
</dbReference>
<name>A0A1M5UZV2_9FLAO</name>
<keyword evidence="3" id="KW-1185">Reference proteome</keyword>
<accession>A0A1M5UZV2</accession>
<feature type="domain" description="N-acetylmuramidase" evidence="1">
    <location>
        <begin position="21"/>
        <end position="186"/>
    </location>
</feature>
<reference evidence="3" key="1">
    <citation type="submission" date="2016-11" db="EMBL/GenBank/DDBJ databases">
        <authorList>
            <person name="Varghese N."/>
            <person name="Submissions S."/>
        </authorList>
    </citation>
    <scope>NUCLEOTIDE SEQUENCE [LARGE SCALE GENOMIC DNA]</scope>
    <source>
        <strain evidence="3">DSM 19055</strain>
    </source>
</reference>
<evidence type="ECO:0000313" key="3">
    <source>
        <dbReference type="Proteomes" id="UP000184047"/>
    </source>
</evidence>
<dbReference type="AlphaFoldDB" id="A0A1M5UZV2"/>